<dbReference type="EMBL" id="MN739745">
    <property type="protein sequence ID" value="QHT24424.1"/>
    <property type="molecule type" value="Genomic_DNA"/>
</dbReference>
<evidence type="ECO:0000313" key="1">
    <source>
        <dbReference type="EMBL" id="QHT24424.1"/>
    </source>
</evidence>
<dbReference type="AlphaFoldDB" id="A0A6C0E5T6"/>
<reference evidence="1" key="1">
    <citation type="journal article" date="2020" name="Nature">
        <title>Giant virus diversity and host interactions through global metagenomics.</title>
        <authorList>
            <person name="Schulz F."/>
            <person name="Roux S."/>
            <person name="Paez-Espino D."/>
            <person name="Jungbluth S."/>
            <person name="Walsh D.A."/>
            <person name="Denef V.J."/>
            <person name="McMahon K.D."/>
            <person name="Konstantinidis K.T."/>
            <person name="Eloe-Fadrosh E.A."/>
            <person name="Kyrpides N.C."/>
            <person name="Woyke T."/>
        </authorList>
    </citation>
    <scope>NUCLEOTIDE SEQUENCE</scope>
    <source>
        <strain evidence="1">GVMAG-M-3300023179-150</strain>
    </source>
</reference>
<accession>A0A6C0E5T6</accession>
<protein>
    <submittedName>
        <fullName evidence="1">Uncharacterized protein</fullName>
    </submittedName>
</protein>
<proteinExistence type="predicted"/>
<sequence>MTCLPTLETTTEQPSETLSETAKLWIDVGNIMNTWMASGNMKYMF</sequence>
<organism evidence="1">
    <name type="scientific">viral metagenome</name>
    <dbReference type="NCBI Taxonomy" id="1070528"/>
    <lineage>
        <taxon>unclassified sequences</taxon>
        <taxon>metagenomes</taxon>
        <taxon>organismal metagenomes</taxon>
    </lineage>
</organism>
<name>A0A6C0E5T6_9ZZZZ</name>